<dbReference type="EMBL" id="OA564723">
    <property type="protein sequence ID" value="CAD7195366.1"/>
    <property type="molecule type" value="Genomic_DNA"/>
</dbReference>
<accession>A0A7R8VBL3</accession>
<proteinExistence type="predicted"/>
<sequence>MRKQTKNIGRRRKEQSEWYKKSFKDRMQKWREMLERDVEGTVKLNTTSELAKYATEAGYNRLNNICYTTADGKKIRSMLLLEPLEKLYLVRQFTREQMLHYGMGDSPHHATPTKLINVLNRDDCTSSSNIKYTSHATLEVGPERRRDHTDLTNVVTFPLSSFQERRLSRVQLVVKHPAPEAARCFVERMSELATIQHAFEYSRETVAPIGYSEFVSVH</sequence>
<evidence type="ECO:0000313" key="1">
    <source>
        <dbReference type="EMBL" id="CAD7195366.1"/>
    </source>
</evidence>
<organism evidence="1">
    <name type="scientific">Timema douglasi</name>
    <name type="common">Walking stick</name>
    <dbReference type="NCBI Taxonomy" id="61478"/>
    <lineage>
        <taxon>Eukaryota</taxon>
        <taxon>Metazoa</taxon>
        <taxon>Ecdysozoa</taxon>
        <taxon>Arthropoda</taxon>
        <taxon>Hexapoda</taxon>
        <taxon>Insecta</taxon>
        <taxon>Pterygota</taxon>
        <taxon>Neoptera</taxon>
        <taxon>Polyneoptera</taxon>
        <taxon>Phasmatodea</taxon>
        <taxon>Timematodea</taxon>
        <taxon>Timematoidea</taxon>
        <taxon>Timematidae</taxon>
        <taxon>Timema</taxon>
    </lineage>
</organism>
<reference evidence="1" key="1">
    <citation type="submission" date="2020-11" db="EMBL/GenBank/DDBJ databases">
        <authorList>
            <person name="Tran Van P."/>
        </authorList>
    </citation>
    <scope>NUCLEOTIDE SEQUENCE</scope>
</reference>
<dbReference type="AlphaFoldDB" id="A0A7R8VBL3"/>
<protein>
    <submittedName>
        <fullName evidence="1">Uncharacterized protein</fullName>
    </submittedName>
</protein>
<name>A0A7R8VBL3_TIMDO</name>
<gene>
    <name evidence="1" type="ORF">TDIB3V08_LOCUS1750</name>
</gene>